<organism evidence="4 5">
    <name type="scientific">Zingiber officinale</name>
    <name type="common">Ginger</name>
    <name type="synonym">Amomum zingiber</name>
    <dbReference type="NCBI Taxonomy" id="94328"/>
    <lineage>
        <taxon>Eukaryota</taxon>
        <taxon>Viridiplantae</taxon>
        <taxon>Streptophyta</taxon>
        <taxon>Embryophyta</taxon>
        <taxon>Tracheophyta</taxon>
        <taxon>Spermatophyta</taxon>
        <taxon>Magnoliopsida</taxon>
        <taxon>Liliopsida</taxon>
        <taxon>Zingiberales</taxon>
        <taxon>Zingiberaceae</taxon>
        <taxon>Zingiber</taxon>
    </lineage>
</organism>
<evidence type="ECO:0000259" key="3">
    <source>
        <dbReference type="Pfam" id="PF04765"/>
    </source>
</evidence>
<evidence type="ECO:0000256" key="2">
    <source>
        <dbReference type="SAM" id="Phobius"/>
    </source>
</evidence>
<dbReference type="InterPro" id="IPR006852">
    <property type="entry name" value="TOD1_MUCI70"/>
</dbReference>
<feature type="compositionally biased region" description="Basic and acidic residues" evidence="1">
    <location>
        <begin position="217"/>
        <end position="235"/>
    </location>
</feature>
<dbReference type="PANTHER" id="PTHR12956:SF24">
    <property type="entry name" value="TRANSMEMBRANE PROTEIN (DUF616)"/>
    <property type="match status" value="1"/>
</dbReference>
<gene>
    <name evidence="4" type="ORF">ZIOFF_049106</name>
</gene>
<keyword evidence="5" id="KW-1185">Reference proteome</keyword>
<evidence type="ECO:0000256" key="1">
    <source>
        <dbReference type="SAM" id="MobiDB-lite"/>
    </source>
</evidence>
<comment type="caution">
    <text evidence="4">The sequence shown here is derived from an EMBL/GenBank/DDBJ whole genome shotgun (WGS) entry which is preliminary data.</text>
</comment>
<evidence type="ECO:0000313" key="5">
    <source>
        <dbReference type="Proteomes" id="UP000734854"/>
    </source>
</evidence>
<name>A0A8J5KT24_ZINOF</name>
<sequence length="761" mass="87421">MAQFRQSGADRFGVRIHADAADRIPHRPARIRRPGKSHRRLSFVALVVALTLVLLVALAAYSHLSSPRKGFARDSGQDDDGTNETEFRVASNQSKRLKFGRGSGKIGRDSRYWDGDDRNRGGGFGEKDFPADEQQAAQRGRLLESGKLRRGHISAHDRQDKVNEKRSAKIDGELYNEGGREELDSYNEDYETSATDESKLKQGDEDNFDDEYDDGIDMQHYDDETHDADGVRRLDEDDGDEPEKDVSIDIHNNDSREIQGGSIGDLKSTKDHKLSSSTKKTGSKRKSKRHRVSSSSCAIKLLNSTSIVEPLSGKKFARFSLRYTLGEKKPNGSETWEPKFAGHQTLEERERSFYASDQTMNCGFIKGPGNSPSSGFDISDDDRTFLNSCHIAVSSCIFGNSDRLRSPFSKTQLARQCSILLLLNSSFKKSNGHQQFLFSRKAVKTVKVEDGKKDKCVVKGEKQFRCAGDFGIILLFFLGSLSLAWHMGKRDVVKKDKVKAKKVKDVVKLLQYDTFYRHLITHLSRKNVCFAMFVDESTLQTLLSEGQKMENGSIGLWKIVVVKNLPYTDMRRVGKIPKFLTHRLFPSARYSIWLDSKLRLQNDPYLILEYFLWRRGFEYAISNHYDRHCVWEEVMQNKKLNKYNHTIIDQQFQFYQSDGLRRFDPSDPKKLLPSYVPEGSFIVRAHTPMSNLFSCLWFNEVDRFTPRDQLSFAYTYLKLRRMNPGKLFHLNMFKDCERRSMAKLFHHRAEEKRNIRTDTAR</sequence>
<keyword evidence="2" id="KW-1133">Transmembrane helix</keyword>
<protein>
    <recommendedName>
        <fullName evidence="3">TOD1/MUCI70 glycosyltransferase-like domain-containing protein</fullName>
    </recommendedName>
</protein>
<feature type="compositionally biased region" description="Acidic residues" evidence="1">
    <location>
        <begin position="205"/>
        <end position="216"/>
    </location>
</feature>
<feature type="compositionally biased region" description="Basic and acidic residues" evidence="1">
    <location>
        <begin position="244"/>
        <end position="257"/>
    </location>
</feature>
<dbReference type="Pfam" id="PF04765">
    <property type="entry name" value="TOD1_MUCI70"/>
    <property type="match status" value="2"/>
</dbReference>
<feature type="domain" description="TOD1/MUCI70 glycosyltransferase-like" evidence="3">
    <location>
        <begin position="511"/>
        <end position="747"/>
    </location>
</feature>
<feature type="domain" description="TOD1/MUCI70 glycosyltransferase-like" evidence="3">
    <location>
        <begin position="321"/>
        <end position="435"/>
    </location>
</feature>
<feature type="compositionally biased region" description="Basic and acidic residues" evidence="1">
    <location>
        <begin position="106"/>
        <end position="130"/>
    </location>
</feature>
<dbReference type="AlphaFoldDB" id="A0A8J5KT24"/>
<evidence type="ECO:0000313" key="4">
    <source>
        <dbReference type="EMBL" id="KAG6494087.1"/>
    </source>
</evidence>
<keyword evidence="2" id="KW-0472">Membrane</keyword>
<accession>A0A8J5KT24</accession>
<dbReference type="Proteomes" id="UP000734854">
    <property type="component" value="Unassembled WGS sequence"/>
</dbReference>
<feature type="compositionally biased region" description="Basic residues" evidence="1">
    <location>
        <begin position="281"/>
        <end position="292"/>
    </location>
</feature>
<dbReference type="InterPro" id="IPR048354">
    <property type="entry name" value="TOD1_MUCI70_glycTrfase_dom"/>
</dbReference>
<dbReference type="EMBL" id="JACMSC010000013">
    <property type="protein sequence ID" value="KAG6494087.1"/>
    <property type="molecule type" value="Genomic_DNA"/>
</dbReference>
<keyword evidence="2" id="KW-0812">Transmembrane</keyword>
<feature type="region of interest" description="Disordered" evidence="1">
    <location>
        <begin position="67"/>
        <end position="292"/>
    </location>
</feature>
<reference evidence="4 5" key="1">
    <citation type="submission" date="2020-08" db="EMBL/GenBank/DDBJ databases">
        <title>Plant Genome Project.</title>
        <authorList>
            <person name="Zhang R.-G."/>
        </authorList>
    </citation>
    <scope>NUCLEOTIDE SEQUENCE [LARGE SCALE GENOMIC DNA]</scope>
    <source>
        <tissue evidence="4">Rhizome</tissue>
    </source>
</reference>
<dbReference type="PANTHER" id="PTHR12956">
    <property type="entry name" value="ALKALINE CERAMIDASE-RELATED"/>
    <property type="match status" value="1"/>
</dbReference>
<feature type="compositionally biased region" description="Basic and acidic residues" evidence="1">
    <location>
        <begin position="154"/>
        <end position="183"/>
    </location>
</feature>
<proteinExistence type="predicted"/>
<feature type="transmembrane region" description="Helical" evidence="2">
    <location>
        <begin position="41"/>
        <end position="61"/>
    </location>
</feature>